<gene>
    <name evidence="3" type="ORF">D0862_01859</name>
</gene>
<dbReference type="PANTHER" id="PTHR46590:SF1">
    <property type="entry name" value="PHOSPHATIDYLINOSITOL TRANSFER PROTEIN CSR1"/>
    <property type="match status" value="1"/>
</dbReference>
<dbReference type="SUPFAM" id="SSF46938">
    <property type="entry name" value="CRAL/TRIO N-terminal domain"/>
    <property type="match status" value="1"/>
</dbReference>
<feature type="region of interest" description="Disordered" evidence="1">
    <location>
        <begin position="242"/>
        <end position="307"/>
    </location>
</feature>
<feature type="compositionally biased region" description="Basic residues" evidence="1">
    <location>
        <begin position="263"/>
        <end position="277"/>
    </location>
</feature>
<organism evidence="3 4">
    <name type="scientific">Hortaea werneckii</name>
    <name type="common">Black yeast</name>
    <name type="synonym">Cladosporium werneckii</name>
    <dbReference type="NCBI Taxonomy" id="91943"/>
    <lineage>
        <taxon>Eukaryota</taxon>
        <taxon>Fungi</taxon>
        <taxon>Dikarya</taxon>
        <taxon>Ascomycota</taxon>
        <taxon>Pezizomycotina</taxon>
        <taxon>Dothideomycetes</taxon>
        <taxon>Dothideomycetidae</taxon>
        <taxon>Mycosphaerellales</taxon>
        <taxon>Teratosphaeriaceae</taxon>
        <taxon>Hortaea</taxon>
    </lineage>
</organism>
<evidence type="ECO:0000256" key="1">
    <source>
        <dbReference type="SAM" id="MobiDB-lite"/>
    </source>
</evidence>
<evidence type="ECO:0000313" key="3">
    <source>
        <dbReference type="EMBL" id="RMZ14967.1"/>
    </source>
</evidence>
<reference evidence="3 4" key="1">
    <citation type="journal article" date="2018" name="BMC Genomics">
        <title>Genomic evidence for intraspecific hybridization in a clonal and extremely halotolerant yeast.</title>
        <authorList>
            <person name="Gostincar C."/>
            <person name="Stajich J.E."/>
            <person name="Zupancic J."/>
            <person name="Zalar P."/>
            <person name="Gunde-Cimerman N."/>
        </authorList>
    </citation>
    <scope>NUCLEOTIDE SEQUENCE [LARGE SCALE GENOMIC DNA]</scope>
    <source>
        <strain evidence="3 4">EXF-171</strain>
    </source>
</reference>
<feature type="region of interest" description="Disordered" evidence="1">
    <location>
        <begin position="9"/>
        <end position="31"/>
    </location>
</feature>
<evidence type="ECO:0000259" key="2">
    <source>
        <dbReference type="PROSITE" id="PS50191"/>
    </source>
</evidence>
<dbReference type="PROSITE" id="PS50191">
    <property type="entry name" value="CRAL_TRIO"/>
    <property type="match status" value="1"/>
</dbReference>
<dbReference type="PANTHER" id="PTHR46590">
    <property type="entry name" value="PHOSPHATIDYLINOSITOL TRANSFER PROTEIN CSR1-RELATED"/>
    <property type="match status" value="1"/>
</dbReference>
<dbReference type="InterPro" id="IPR052432">
    <property type="entry name" value="PITP/CRAL-TRIO"/>
</dbReference>
<comment type="caution">
    <text evidence="3">The sequence shown here is derived from an EMBL/GenBank/DDBJ whole genome shotgun (WGS) entry which is preliminary data.</text>
</comment>
<dbReference type="SMART" id="SM01100">
    <property type="entry name" value="CRAL_TRIO_N"/>
    <property type="match status" value="1"/>
</dbReference>
<accession>A0A3M7HP74</accession>
<dbReference type="AlphaFoldDB" id="A0A3M7HP74"/>
<dbReference type="SUPFAM" id="SSF52087">
    <property type="entry name" value="CRAL/TRIO domain"/>
    <property type="match status" value="1"/>
</dbReference>
<dbReference type="InterPro" id="IPR036865">
    <property type="entry name" value="CRAL-TRIO_dom_sf"/>
</dbReference>
<dbReference type="VEuPathDB" id="FungiDB:BTJ68_00068"/>
<name>A0A3M7HP74_HORWE</name>
<dbReference type="Pfam" id="PF00650">
    <property type="entry name" value="CRAL_TRIO"/>
    <property type="match status" value="1"/>
</dbReference>
<dbReference type="InterPro" id="IPR036273">
    <property type="entry name" value="CRAL/TRIO_N_dom_sf"/>
</dbReference>
<sequence length="654" mass="73186">MPPLRCWPKLGQAPLSSSRRGGTSGTLDAADCTVPSLRRRDGRDCGSRSPPHHAVVASFAGDHHPRTARRQMLHPSRQIRSHLHLATCSALRPLAPGRAPLLQRAQNLRSAAPFQRRLHHDLRCRDLSTPPRLLRNPHPHLKRTGIDPTVFLLAAAVSAGIAYLYTTYPGSSSTFKDQSIALEASQLLLQVPAVHDDSEYEAFFHVMAPNTAPGRPGTLTADQTEKLKEMWGATLEVFGVVEPEKEGASNGTSTPSEADSKKKDGKKKRFSLLKKKGDKGSDSNAAAGSENDKHGQTKEFQEALASQSPEELRQAFWSMAKHDHPDALLLRFLRARKWDVQAALIMMVSTMHWRSKEMHVDDDIMVNGEERAFKDAKSASGPEKKEAEDFMAQLRMGKSFLHGQDKDGRPCCYVRVRLHRQGEQSEKSLERFTVYTIESARMLLRPPVDTATIVFDMTDFSMANMDYTPVKFMIKCFEANYPESLGSVLVYKAPWLFNQIWKIIKGWLDPVVAQKVHFCTNVDELSEWIPKSRIMKELGGDEAYTYTYVEPSEGENAQMQEQSAKTKWLDERQELVKSYEGETISWVQGQDQGEGRTRLAQRLAENYWKLDPYVRARSLYDRTGVIGQDGKLDFYPKAAGGSAGGDAAADDGVD</sequence>
<dbReference type="Proteomes" id="UP000281468">
    <property type="component" value="Unassembled WGS sequence"/>
</dbReference>
<dbReference type="CDD" id="cd00170">
    <property type="entry name" value="SEC14"/>
    <property type="match status" value="1"/>
</dbReference>
<feature type="compositionally biased region" description="Basic and acidic residues" evidence="1">
    <location>
        <begin position="290"/>
        <end position="301"/>
    </location>
</feature>
<proteinExistence type="predicted"/>
<dbReference type="Pfam" id="PF03765">
    <property type="entry name" value="CRAL_TRIO_N"/>
    <property type="match status" value="1"/>
</dbReference>
<feature type="domain" description="CRAL-TRIO" evidence="2">
    <location>
        <begin position="401"/>
        <end position="546"/>
    </location>
</feature>
<dbReference type="Gene3D" id="3.40.525.10">
    <property type="entry name" value="CRAL-TRIO lipid binding domain"/>
    <property type="match status" value="1"/>
</dbReference>
<protein>
    <recommendedName>
        <fullName evidence="2">CRAL-TRIO domain-containing protein</fullName>
    </recommendedName>
</protein>
<dbReference type="SMART" id="SM00516">
    <property type="entry name" value="SEC14"/>
    <property type="match status" value="1"/>
</dbReference>
<dbReference type="InterPro" id="IPR001251">
    <property type="entry name" value="CRAL-TRIO_dom"/>
</dbReference>
<evidence type="ECO:0000313" key="4">
    <source>
        <dbReference type="Proteomes" id="UP000281468"/>
    </source>
</evidence>
<dbReference type="InterPro" id="IPR011074">
    <property type="entry name" value="CRAL/TRIO_N_dom"/>
</dbReference>
<dbReference type="EMBL" id="QWIQ01000031">
    <property type="protein sequence ID" value="RMZ14967.1"/>
    <property type="molecule type" value="Genomic_DNA"/>
</dbReference>